<comment type="subcellular location">
    <subcellularLocation>
        <location evidence="1">Membrane</location>
        <topology evidence="1">Multi-pass membrane protein</topology>
    </subcellularLocation>
</comment>
<feature type="transmembrane region" description="Helical" evidence="7">
    <location>
        <begin position="93"/>
        <end position="111"/>
    </location>
</feature>
<dbReference type="GO" id="GO:0030258">
    <property type="term" value="P:lipid modification"/>
    <property type="evidence" value="ECO:0007669"/>
    <property type="project" value="TreeGrafter"/>
</dbReference>
<dbReference type="GO" id="GO:0006646">
    <property type="term" value="P:phosphatidylethanolamine biosynthetic process"/>
    <property type="evidence" value="ECO:0007669"/>
    <property type="project" value="EnsemblFungi"/>
</dbReference>
<keyword evidence="4 7" id="KW-1133">Transmembrane helix</keyword>
<dbReference type="GO" id="GO:0016020">
    <property type="term" value="C:membrane"/>
    <property type="evidence" value="ECO:0007669"/>
    <property type="project" value="UniProtKB-SubCell"/>
</dbReference>
<proteinExistence type="predicted"/>
<dbReference type="OrthoDB" id="286734at2759"/>
<name>A0A1U7LWZ6_NEOID</name>
<evidence type="ECO:0000256" key="1">
    <source>
        <dbReference type="ARBA" id="ARBA00004141"/>
    </source>
</evidence>
<evidence type="ECO:0000256" key="2">
    <source>
        <dbReference type="ARBA" id="ARBA00022679"/>
    </source>
</evidence>
<sequence>MIPFVEAACGLVAPTLGISSSQTKIPLCLVLSLPFAAVLKRLPDHRPDIKNIYSISVSLFYLLGIFSLWCGLRTLLISSLGTYVLSAFIKNKYMPLIVFVFVLGHMGFNHFRSFGKPDETVDIIGAQMVLCMKMTSFAWNIHDGRQPEATLSAFQKDRALRYLPSLLDFLGYVFFFPSLLIGPTFDMAEYLRFINLTMFDVDVPDKTSKTGRGRQRKIPSSSGPALKMFLEGIMWDFPLSNEYLSYSFLQRLFYLMALSFTYRAKYFGAWTLSESGVILSGFGYNGVDSRGKRRWDRVTNIEPWTMETAQSSKVVLEAWNKNTNKWLKNYVYMRVASNKKGVPGTKSSLFTFATLAFWHGFQAGYYLTFGTAAFVQICDYRRHLRPFFLNADCTPTNRKIYYDVLGWFVTKIAYDYLVMPVAMLDFKSSIICWYRLWFFGHVGIALTLAFFMGPGKQWIDRKLKKRGQLLVEAEATDEIVASSIVEASGSLTNPL</sequence>
<keyword evidence="5 7" id="KW-0472">Membrane</keyword>
<keyword evidence="2 8" id="KW-0808">Transferase</keyword>
<feature type="transmembrane region" description="Helical" evidence="7">
    <location>
        <begin position="162"/>
        <end position="181"/>
    </location>
</feature>
<dbReference type="AlphaFoldDB" id="A0A1U7LWZ6"/>
<dbReference type="Pfam" id="PF03062">
    <property type="entry name" value="MBOAT"/>
    <property type="match status" value="1"/>
</dbReference>
<feature type="transmembrane region" description="Helical" evidence="7">
    <location>
        <begin position="404"/>
        <end position="424"/>
    </location>
</feature>
<evidence type="ECO:0000256" key="5">
    <source>
        <dbReference type="ARBA" id="ARBA00023136"/>
    </source>
</evidence>
<dbReference type="GO" id="GO:0003841">
    <property type="term" value="F:1-acylglycerol-3-phosphate O-acyltransferase activity"/>
    <property type="evidence" value="ECO:0007669"/>
    <property type="project" value="EnsemblFungi"/>
</dbReference>
<dbReference type="PANTHER" id="PTHR13906">
    <property type="entry name" value="PORCUPINE"/>
    <property type="match status" value="1"/>
</dbReference>
<protein>
    <submittedName>
        <fullName evidence="8">Lysophospholipid acyltransferase</fullName>
    </submittedName>
</protein>
<dbReference type="GO" id="GO:0047184">
    <property type="term" value="F:1-acylglycerophosphocholine O-acyltransferase activity"/>
    <property type="evidence" value="ECO:0007669"/>
    <property type="project" value="EnsemblFungi"/>
</dbReference>
<gene>
    <name evidence="8" type="ORF">NEOLI_001944</name>
</gene>
<evidence type="ECO:0000313" key="8">
    <source>
        <dbReference type="EMBL" id="OLL27148.1"/>
    </source>
</evidence>
<organism evidence="8 9">
    <name type="scientific">Neolecta irregularis (strain DAH-3)</name>
    <dbReference type="NCBI Taxonomy" id="1198029"/>
    <lineage>
        <taxon>Eukaryota</taxon>
        <taxon>Fungi</taxon>
        <taxon>Dikarya</taxon>
        <taxon>Ascomycota</taxon>
        <taxon>Taphrinomycotina</taxon>
        <taxon>Neolectales</taxon>
        <taxon>Neolectaceae</taxon>
        <taxon>Neolecta</taxon>
    </lineage>
</organism>
<dbReference type="PANTHER" id="PTHR13906:SF4">
    <property type="entry name" value="LYSOPHOSPHOLIPID ACYLTRANSFERASE 6"/>
    <property type="match status" value="1"/>
</dbReference>
<dbReference type="STRING" id="1198029.A0A1U7LWZ6"/>
<comment type="caution">
    <text evidence="8">The sequence shown here is derived from an EMBL/GenBank/DDBJ whole genome shotgun (WGS) entry which is preliminary data.</text>
</comment>
<dbReference type="Proteomes" id="UP000186594">
    <property type="component" value="Unassembled WGS sequence"/>
</dbReference>
<feature type="transmembrane region" description="Helical" evidence="7">
    <location>
        <begin position="52"/>
        <end position="72"/>
    </location>
</feature>
<keyword evidence="3 7" id="KW-0812">Transmembrane</keyword>
<evidence type="ECO:0000256" key="4">
    <source>
        <dbReference type="ARBA" id="ARBA00022989"/>
    </source>
</evidence>
<dbReference type="GO" id="GO:0005783">
    <property type="term" value="C:endoplasmic reticulum"/>
    <property type="evidence" value="ECO:0007669"/>
    <property type="project" value="EnsemblFungi"/>
</dbReference>
<reference evidence="8 9" key="1">
    <citation type="submission" date="2016-04" db="EMBL/GenBank/DDBJ databases">
        <title>Evolutionary innovation and constraint leading to complex multicellularity in the Ascomycota.</title>
        <authorList>
            <person name="Cisse O."/>
            <person name="Nguyen A."/>
            <person name="Hewitt D.A."/>
            <person name="Jedd G."/>
            <person name="Stajich J.E."/>
        </authorList>
    </citation>
    <scope>NUCLEOTIDE SEQUENCE [LARGE SCALE GENOMIC DNA]</scope>
    <source>
        <strain evidence="8 9">DAH-3</strain>
    </source>
</reference>
<dbReference type="OMA" id="WHGTRPG"/>
<dbReference type="GO" id="GO:0036151">
    <property type="term" value="P:phosphatidylcholine acyl-chain remodeling"/>
    <property type="evidence" value="ECO:0007669"/>
    <property type="project" value="EnsemblFungi"/>
</dbReference>
<evidence type="ECO:0000313" key="9">
    <source>
        <dbReference type="Proteomes" id="UP000186594"/>
    </source>
</evidence>
<evidence type="ECO:0000256" key="6">
    <source>
        <dbReference type="ARBA" id="ARBA00023315"/>
    </source>
</evidence>
<dbReference type="GO" id="GO:0044233">
    <property type="term" value="C:mitochondria-associated endoplasmic reticulum membrane contact site"/>
    <property type="evidence" value="ECO:0007669"/>
    <property type="project" value="EnsemblFungi"/>
</dbReference>
<dbReference type="GO" id="GO:0090640">
    <property type="term" value="P:phosphatidylcholine biosynthesis from sn-glycero-3-phosphocholine"/>
    <property type="evidence" value="ECO:0007669"/>
    <property type="project" value="EnsemblFungi"/>
</dbReference>
<dbReference type="InterPro" id="IPR049941">
    <property type="entry name" value="LPLAT_7/PORCN-like"/>
</dbReference>
<dbReference type="InterPro" id="IPR004299">
    <property type="entry name" value="MBOAT_fam"/>
</dbReference>
<dbReference type="EMBL" id="LXFE01000118">
    <property type="protein sequence ID" value="OLL27148.1"/>
    <property type="molecule type" value="Genomic_DNA"/>
</dbReference>
<feature type="transmembrane region" description="Helical" evidence="7">
    <location>
        <begin position="436"/>
        <end position="455"/>
    </location>
</feature>
<keyword evidence="9" id="KW-1185">Reference proteome</keyword>
<evidence type="ECO:0000256" key="7">
    <source>
        <dbReference type="SAM" id="Phobius"/>
    </source>
</evidence>
<accession>A0A1U7LWZ6</accession>
<evidence type="ECO:0000256" key="3">
    <source>
        <dbReference type="ARBA" id="ARBA00022692"/>
    </source>
</evidence>
<dbReference type="GO" id="GO:0071618">
    <property type="term" value="F:lysophosphatidylethanolamine acyltransferase activity"/>
    <property type="evidence" value="ECO:0007669"/>
    <property type="project" value="EnsemblFungi"/>
</dbReference>
<keyword evidence="6 8" id="KW-0012">Acyltransferase</keyword>